<evidence type="ECO:0000313" key="2">
    <source>
        <dbReference type="EMBL" id="KZV57742.1"/>
    </source>
</evidence>
<protein>
    <submittedName>
        <fullName evidence="2">Uncharacterized protein</fullName>
    </submittedName>
</protein>
<proteinExistence type="predicted"/>
<dbReference type="AlphaFoldDB" id="A0A2Z7DE09"/>
<name>A0A2Z7DE09_9LAMI</name>
<reference evidence="2 3" key="1">
    <citation type="journal article" date="2015" name="Proc. Natl. Acad. Sci. U.S.A.">
        <title>The resurrection genome of Boea hygrometrica: A blueprint for survival of dehydration.</title>
        <authorList>
            <person name="Xiao L."/>
            <person name="Yang G."/>
            <person name="Zhang L."/>
            <person name="Yang X."/>
            <person name="Zhao S."/>
            <person name="Ji Z."/>
            <person name="Zhou Q."/>
            <person name="Hu M."/>
            <person name="Wang Y."/>
            <person name="Chen M."/>
            <person name="Xu Y."/>
            <person name="Jin H."/>
            <person name="Xiao X."/>
            <person name="Hu G."/>
            <person name="Bao F."/>
            <person name="Hu Y."/>
            <person name="Wan P."/>
            <person name="Li L."/>
            <person name="Deng X."/>
            <person name="Kuang T."/>
            <person name="Xiang C."/>
            <person name="Zhu J.K."/>
            <person name="Oliver M.J."/>
            <person name="He Y."/>
        </authorList>
    </citation>
    <scope>NUCLEOTIDE SEQUENCE [LARGE SCALE GENOMIC DNA]</scope>
    <source>
        <strain evidence="3">cv. XS01</strain>
    </source>
</reference>
<evidence type="ECO:0000256" key="1">
    <source>
        <dbReference type="SAM" id="MobiDB-lite"/>
    </source>
</evidence>
<feature type="region of interest" description="Disordered" evidence="1">
    <location>
        <begin position="1"/>
        <end position="21"/>
    </location>
</feature>
<keyword evidence="3" id="KW-1185">Reference proteome</keyword>
<dbReference type="EMBL" id="KQ987262">
    <property type="protein sequence ID" value="KZV57742.1"/>
    <property type="molecule type" value="Genomic_DNA"/>
</dbReference>
<organism evidence="2 3">
    <name type="scientific">Dorcoceras hygrometricum</name>
    <dbReference type="NCBI Taxonomy" id="472368"/>
    <lineage>
        <taxon>Eukaryota</taxon>
        <taxon>Viridiplantae</taxon>
        <taxon>Streptophyta</taxon>
        <taxon>Embryophyta</taxon>
        <taxon>Tracheophyta</taxon>
        <taxon>Spermatophyta</taxon>
        <taxon>Magnoliopsida</taxon>
        <taxon>eudicotyledons</taxon>
        <taxon>Gunneridae</taxon>
        <taxon>Pentapetalae</taxon>
        <taxon>asterids</taxon>
        <taxon>lamiids</taxon>
        <taxon>Lamiales</taxon>
        <taxon>Gesneriaceae</taxon>
        <taxon>Didymocarpoideae</taxon>
        <taxon>Trichosporeae</taxon>
        <taxon>Loxocarpinae</taxon>
        <taxon>Dorcoceras</taxon>
    </lineage>
</organism>
<sequence length="206" mass="23490">MRREVKEMKRRRAEESADGLALMTSSVMSSYSEDGLREQSQESAVAIQEAKKSRKLELEREGSAGSLCQLAVEKMRKIWNQMRREVKEMKRRRAEESADGLALMTSSVTSSYSADDSADALCVEIQQLQDTSWKLMFNTSWTTRRKQQQHPVVSYNESAVAIYPVASYSRSSHELQCYFISSRHGIPDARKEEVAKHGKQTQDIQS</sequence>
<feature type="compositionally biased region" description="Basic and acidic residues" evidence="1">
    <location>
        <begin position="1"/>
        <end position="15"/>
    </location>
</feature>
<gene>
    <name evidence="2" type="ORF">F511_29518</name>
</gene>
<evidence type="ECO:0000313" key="3">
    <source>
        <dbReference type="Proteomes" id="UP000250235"/>
    </source>
</evidence>
<dbReference type="Proteomes" id="UP000250235">
    <property type="component" value="Unassembled WGS sequence"/>
</dbReference>
<accession>A0A2Z7DE09</accession>